<accession>A0ABW0I160</accession>
<gene>
    <name evidence="2" type="ORF">ACFPOF_24030</name>
</gene>
<name>A0ABW0I160_9BACL</name>
<protein>
    <submittedName>
        <fullName evidence="2">Sugar phosphate isomerase/epimerase family protein</fullName>
    </submittedName>
</protein>
<dbReference type="PANTHER" id="PTHR12110">
    <property type="entry name" value="HYDROXYPYRUVATE ISOMERASE"/>
    <property type="match status" value="1"/>
</dbReference>
<dbReference type="Proteomes" id="UP001596113">
    <property type="component" value="Unassembled WGS sequence"/>
</dbReference>
<dbReference type="InterPro" id="IPR013022">
    <property type="entry name" value="Xyl_isomerase-like_TIM-brl"/>
</dbReference>
<reference evidence="3" key="1">
    <citation type="journal article" date="2019" name="Int. J. Syst. Evol. Microbiol.">
        <title>The Global Catalogue of Microorganisms (GCM) 10K type strain sequencing project: providing services to taxonomists for standard genome sequencing and annotation.</title>
        <authorList>
            <consortium name="The Broad Institute Genomics Platform"/>
            <consortium name="The Broad Institute Genome Sequencing Center for Infectious Disease"/>
            <person name="Wu L."/>
            <person name="Ma J."/>
        </authorList>
    </citation>
    <scope>NUCLEOTIDE SEQUENCE [LARGE SCALE GENOMIC DNA]</scope>
    <source>
        <strain evidence="3">CGMCC 1.18575</strain>
    </source>
</reference>
<proteinExistence type="predicted"/>
<dbReference type="EMBL" id="JBHSMI010000052">
    <property type="protein sequence ID" value="MFC5405822.1"/>
    <property type="molecule type" value="Genomic_DNA"/>
</dbReference>
<comment type="caution">
    <text evidence="2">The sequence shown here is derived from an EMBL/GenBank/DDBJ whole genome shotgun (WGS) entry which is preliminary data.</text>
</comment>
<dbReference type="Pfam" id="PF01261">
    <property type="entry name" value="AP_endonuc_2"/>
    <property type="match status" value="1"/>
</dbReference>
<evidence type="ECO:0000259" key="1">
    <source>
        <dbReference type="Pfam" id="PF01261"/>
    </source>
</evidence>
<dbReference type="SUPFAM" id="SSF51658">
    <property type="entry name" value="Xylose isomerase-like"/>
    <property type="match status" value="1"/>
</dbReference>
<evidence type="ECO:0000313" key="2">
    <source>
        <dbReference type="EMBL" id="MFC5405822.1"/>
    </source>
</evidence>
<dbReference type="PANTHER" id="PTHR12110:SF41">
    <property type="entry name" value="INOSOSE DEHYDRATASE"/>
    <property type="match status" value="1"/>
</dbReference>
<dbReference type="GO" id="GO:0016853">
    <property type="term" value="F:isomerase activity"/>
    <property type="evidence" value="ECO:0007669"/>
    <property type="project" value="UniProtKB-KW"/>
</dbReference>
<dbReference type="RefSeq" id="WP_378137459.1">
    <property type="nucleotide sequence ID" value="NZ_JBHSMI010000052.1"/>
</dbReference>
<sequence>MFYTGLCSVTFRELSPQAIVEATVKAQIDAIEWGGDVHVPPGDAVLAAEVRRMTESAGLRVSSYGSYYRAGCFHGAEADFEAVLVSARSLGAPIIRVWAGDKGAAETDETRFRAIVEDVQLMAARAEALGIDIAFEYHGNTLTDTPESALRLLGEVNRANVRCYWQSDNMRNVMDEIEAIGRLTPYLAHVHVFHYNGGHQKPLAEGREEWNRYIRAFEGQSRDFYLLLEFVRGGSVDQLVRDAATLKALVNGAASSDAVLDF</sequence>
<evidence type="ECO:0000313" key="3">
    <source>
        <dbReference type="Proteomes" id="UP001596113"/>
    </source>
</evidence>
<dbReference type="InterPro" id="IPR050312">
    <property type="entry name" value="IolE/XylAMocC-like"/>
</dbReference>
<organism evidence="2 3">
    <name type="scientific">Cohnella soli</name>
    <dbReference type="NCBI Taxonomy" id="425005"/>
    <lineage>
        <taxon>Bacteria</taxon>
        <taxon>Bacillati</taxon>
        <taxon>Bacillota</taxon>
        <taxon>Bacilli</taxon>
        <taxon>Bacillales</taxon>
        <taxon>Paenibacillaceae</taxon>
        <taxon>Cohnella</taxon>
    </lineage>
</organism>
<dbReference type="InterPro" id="IPR036237">
    <property type="entry name" value="Xyl_isomerase-like_sf"/>
</dbReference>
<keyword evidence="3" id="KW-1185">Reference proteome</keyword>
<dbReference type="Gene3D" id="3.20.20.150">
    <property type="entry name" value="Divalent-metal-dependent TIM barrel enzymes"/>
    <property type="match status" value="1"/>
</dbReference>
<keyword evidence="2" id="KW-0413">Isomerase</keyword>
<feature type="domain" description="Xylose isomerase-like TIM barrel" evidence="1">
    <location>
        <begin position="21"/>
        <end position="221"/>
    </location>
</feature>